<feature type="transmembrane region" description="Helical" evidence="2">
    <location>
        <begin position="146"/>
        <end position="163"/>
    </location>
</feature>
<protein>
    <submittedName>
        <fullName evidence="3">Uncharacterized protein</fullName>
    </submittedName>
</protein>
<proteinExistence type="predicted"/>
<feature type="transmembrane region" description="Helical" evidence="2">
    <location>
        <begin position="71"/>
        <end position="88"/>
    </location>
</feature>
<feature type="transmembrane region" description="Helical" evidence="2">
    <location>
        <begin position="94"/>
        <end position="111"/>
    </location>
</feature>
<evidence type="ECO:0000256" key="1">
    <source>
        <dbReference type="SAM" id="MobiDB-lite"/>
    </source>
</evidence>
<keyword evidence="2" id="KW-0472">Membrane</keyword>
<gene>
    <name evidence="3" type="ORF">MHL29_00670</name>
</gene>
<dbReference type="RefSeq" id="WP_029211045.1">
    <property type="nucleotide sequence ID" value="NZ_DAMCVA010000060.1"/>
</dbReference>
<keyword evidence="2" id="KW-1133">Transmembrane helix</keyword>
<feature type="transmembrane region" description="Helical" evidence="2">
    <location>
        <begin position="123"/>
        <end position="140"/>
    </location>
</feature>
<name>A0ABS9PZ68_9MICO</name>
<sequence length="315" mass="32040">MPAPEPSTPRPADGSDAQRVTEPRTDPLTVEPRGLREHAGAVRHDLTQRARRRLEIVRPTTVRQLPPRTPVTLTVVAFATLLVVAVAARGAATAVTVASVALASGVIALGWTRLVGLPSRRGTLVTVSISAALLLASVALPDDGGSLRWVPAALAVGVVVSFLHQLVRRDGRPRVVVSLSGTLLALGILAAGVTWVALPSMQGGRDAAVAAWAALACAAGAEWLCHRARWFTALAPSALLAGAVAGGVVGALVDASLPWCALLGAACAAASLALRVVLAPLPALVSLRAQAVSGVASVLVVGPLVETAARHLLAP</sequence>
<keyword evidence="4" id="KW-1185">Reference proteome</keyword>
<feature type="transmembrane region" description="Helical" evidence="2">
    <location>
        <begin position="209"/>
        <end position="226"/>
    </location>
</feature>
<feature type="transmembrane region" description="Helical" evidence="2">
    <location>
        <begin position="175"/>
        <end position="197"/>
    </location>
</feature>
<reference evidence="3 4" key="1">
    <citation type="submission" date="2022-02" db="EMBL/GenBank/DDBJ databases">
        <title>Uncovering new skin microbiome diversity through culturing and metagenomics.</title>
        <authorList>
            <person name="Conlan S."/>
            <person name="Deming C."/>
            <person name="Nisc Comparative Sequencing Program N."/>
            <person name="Segre J.A."/>
        </authorList>
    </citation>
    <scope>NUCLEOTIDE SEQUENCE [LARGE SCALE GENOMIC DNA]</scope>
    <source>
        <strain evidence="3 4">ACRQZ</strain>
    </source>
</reference>
<accession>A0ABS9PZ68</accession>
<feature type="transmembrane region" description="Helical" evidence="2">
    <location>
        <begin position="259"/>
        <end position="278"/>
    </location>
</feature>
<evidence type="ECO:0000256" key="2">
    <source>
        <dbReference type="SAM" id="Phobius"/>
    </source>
</evidence>
<evidence type="ECO:0000313" key="3">
    <source>
        <dbReference type="EMBL" id="MCG7320412.1"/>
    </source>
</evidence>
<organism evidence="3 4">
    <name type="scientific">Arsenicicoccus bolidensis</name>
    <dbReference type="NCBI Taxonomy" id="229480"/>
    <lineage>
        <taxon>Bacteria</taxon>
        <taxon>Bacillati</taxon>
        <taxon>Actinomycetota</taxon>
        <taxon>Actinomycetes</taxon>
        <taxon>Micrococcales</taxon>
        <taxon>Intrasporangiaceae</taxon>
        <taxon>Arsenicicoccus</taxon>
    </lineage>
</organism>
<dbReference type="Proteomes" id="UP001521931">
    <property type="component" value="Unassembled WGS sequence"/>
</dbReference>
<evidence type="ECO:0000313" key="4">
    <source>
        <dbReference type="Proteomes" id="UP001521931"/>
    </source>
</evidence>
<dbReference type="EMBL" id="JAKRCV010000001">
    <property type="protein sequence ID" value="MCG7320412.1"/>
    <property type="molecule type" value="Genomic_DNA"/>
</dbReference>
<comment type="caution">
    <text evidence="3">The sequence shown here is derived from an EMBL/GenBank/DDBJ whole genome shotgun (WGS) entry which is preliminary data.</text>
</comment>
<feature type="transmembrane region" description="Helical" evidence="2">
    <location>
        <begin position="233"/>
        <end position="253"/>
    </location>
</feature>
<keyword evidence="2" id="KW-0812">Transmembrane</keyword>
<feature type="region of interest" description="Disordered" evidence="1">
    <location>
        <begin position="1"/>
        <end position="39"/>
    </location>
</feature>